<reference evidence="3 4" key="1">
    <citation type="submission" date="2023-07" db="EMBL/GenBank/DDBJ databases">
        <title>Genomic Encyclopedia of Type Strains, Phase IV (KMG-IV): sequencing the most valuable type-strain genomes for metagenomic binning, comparative biology and taxonomic classification.</title>
        <authorList>
            <person name="Goeker M."/>
        </authorList>
    </citation>
    <scope>NUCLEOTIDE SEQUENCE [LARGE SCALE GENOMIC DNA]</scope>
    <source>
        <strain evidence="3 4">DSM 105143</strain>
    </source>
</reference>
<keyword evidence="4" id="KW-1185">Reference proteome</keyword>
<proteinExistence type="predicted"/>
<name>A0ABT9YT78_9STRE</name>
<dbReference type="Pfam" id="PF01230">
    <property type="entry name" value="HIT"/>
    <property type="match status" value="1"/>
</dbReference>
<dbReference type="PROSITE" id="PS51084">
    <property type="entry name" value="HIT_2"/>
    <property type="match status" value="1"/>
</dbReference>
<dbReference type="EMBL" id="JAUSTM010000017">
    <property type="protein sequence ID" value="MDQ0223097.1"/>
    <property type="molecule type" value="Genomic_DNA"/>
</dbReference>
<dbReference type="Proteomes" id="UP001223079">
    <property type="component" value="Unassembled WGS sequence"/>
</dbReference>
<protein>
    <submittedName>
        <fullName evidence="3">Histidine triad (HIT) family protein</fullName>
    </submittedName>
</protein>
<dbReference type="SUPFAM" id="SSF54197">
    <property type="entry name" value="HIT-like"/>
    <property type="match status" value="1"/>
</dbReference>
<feature type="domain" description="HIT" evidence="2">
    <location>
        <begin position="5"/>
        <end position="113"/>
    </location>
</feature>
<organism evidence="3 4">
    <name type="scientific">Streptococcus moroccensis</name>
    <dbReference type="NCBI Taxonomy" id="1451356"/>
    <lineage>
        <taxon>Bacteria</taxon>
        <taxon>Bacillati</taxon>
        <taxon>Bacillota</taxon>
        <taxon>Bacilli</taxon>
        <taxon>Lactobacillales</taxon>
        <taxon>Streptococcaceae</taxon>
        <taxon>Streptococcus</taxon>
    </lineage>
</organism>
<comment type="caution">
    <text evidence="3">The sequence shown here is derived from an EMBL/GenBank/DDBJ whole genome shotgun (WGS) entry which is preliminary data.</text>
</comment>
<evidence type="ECO:0000259" key="2">
    <source>
        <dbReference type="PROSITE" id="PS51084"/>
    </source>
</evidence>
<evidence type="ECO:0000256" key="1">
    <source>
        <dbReference type="PROSITE-ProRule" id="PRU00464"/>
    </source>
</evidence>
<dbReference type="InterPro" id="IPR019808">
    <property type="entry name" value="Histidine_triad_CS"/>
</dbReference>
<dbReference type="PANTHER" id="PTHR46648">
    <property type="entry name" value="HIT FAMILY PROTEIN 1"/>
    <property type="match status" value="1"/>
</dbReference>
<dbReference type="InterPro" id="IPR011146">
    <property type="entry name" value="HIT-like"/>
</dbReference>
<dbReference type="InterPro" id="IPR036265">
    <property type="entry name" value="HIT-like_sf"/>
</dbReference>
<dbReference type="InterPro" id="IPR001310">
    <property type="entry name" value="Histidine_triad_HIT"/>
</dbReference>
<feature type="short sequence motif" description="Histidine triad motif" evidence="1">
    <location>
        <begin position="97"/>
        <end position="101"/>
    </location>
</feature>
<dbReference type="PANTHER" id="PTHR46648:SF1">
    <property type="entry name" value="ADENOSINE 5'-MONOPHOSPHORAMIDASE HNT1"/>
    <property type="match status" value="1"/>
</dbReference>
<dbReference type="InterPro" id="IPR039384">
    <property type="entry name" value="HINT"/>
</dbReference>
<sequence length="137" mass="15251">MTDCIFCKIVSGDVPSSKIYEDDHVLAFLDITQVTPGHTLLIPKQHVADLFEMDSDLASTVFARLPKIARQLKEKLGAKGLNIVNNNGELAGQTVFHSHIHLLPRLEEGDELDIRFTTHEPDFAALGQLAQDLYLED</sequence>
<evidence type="ECO:0000313" key="4">
    <source>
        <dbReference type="Proteomes" id="UP001223079"/>
    </source>
</evidence>
<dbReference type="Gene3D" id="3.30.428.10">
    <property type="entry name" value="HIT-like"/>
    <property type="match status" value="1"/>
</dbReference>
<gene>
    <name evidence="3" type="ORF">J2S23_001672</name>
</gene>
<dbReference type="CDD" id="cd01277">
    <property type="entry name" value="HINT_subgroup"/>
    <property type="match status" value="1"/>
</dbReference>
<dbReference type="PRINTS" id="PR00332">
    <property type="entry name" value="HISTRIAD"/>
</dbReference>
<dbReference type="RefSeq" id="WP_307122252.1">
    <property type="nucleotide sequence ID" value="NZ_JAUSTM010000017.1"/>
</dbReference>
<dbReference type="PROSITE" id="PS00892">
    <property type="entry name" value="HIT_1"/>
    <property type="match status" value="1"/>
</dbReference>
<evidence type="ECO:0000313" key="3">
    <source>
        <dbReference type="EMBL" id="MDQ0223097.1"/>
    </source>
</evidence>
<accession>A0ABT9YT78</accession>